<evidence type="ECO:0000256" key="9">
    <source>
        <dbReference type="ARBA" id="ARBA00040965"/>
    </source>
</evidence>
<dbReference type="SUPFAM" id="SSF48439">
    <property type="entry name" value="Protein prenylyltransferase"/>
    <property type="match status" value="1"/>
</dbReference>
<evidence type="ECO:0000313" key="15">
    <source>
        <dbReference type="Proteomes" id="UP001527925"/>
    </source>
</evidence>
<keyword evidence="7" id="KW-0677">Repeat</keyword>
<evidence type="ECO:0000256" key="4">
    <source>
        <dbReference type="ARBA" id="ARBA00012702"/>
    </source>
</evidence>
<name>A0ABR4MY79_9FUNG</name>
<accession>A0ABR4MY79</accession>
<keyword evidence="5" id="KW-0637">Prenyltransferase</keyword>
<dbReference type="InterPro" id="IPR002088">
    <property type="entry name" value="Prenyl_trans_a"/>
</dbReference>
<evidence type="ECO:0000313" key="14">
    <source>
        <dbReference type="EMBL" id="KAL2912190.1"/>
    </source>
</evidence>
<dbReference type="PANTHER" id="PTHR11129:SF1">
    <property type="entry name" value="PROTEIN FARNESYLTRANSFERASE_GERANYLGERANYLTRANSFERASE TYPE-1 SUBUNIT ALPHA"/>
    <property type="match status" value="1"/>
</dbReference>
<organism evidence="14 15">
    <name type="scientific">Polyrhizophydium stewartii</name>
    <dbReference type="NCBI Taxonomy" id="2732419"/>
    <lineage>
        <taxon>Eukaryota</taxon>
        <taxon>Fungi</taxon>
        <taxon>Fungi incertae sedis</taxon>
        <taxon>Chytridiomycota</taxon>
        <taxon>Chytridiomycota incertae sedis</taxon>
        <taxon>Chytridiomycetes</taxon>
        <taxon>Rhizophydiales</taxon>
        <taxon>Rhizophydiales incertae sedis</taxon>
        <taxon>Polyrhizophydium</taxon>
    </lineage>
</organism>
<sequence>MPFSASDWKDVVPVPQDDGVQPLAPIAYAQEYTEAMDLFRAVLLSGEKSARVLELTAFIIEANSSHYTAWKYRLDTVRALGSPLEDELKFVEEVAFETPKSYQLWPYRQAISDQLNQPQREIDFVGRILALDSKNYHAWAYRQHIVSKYDLWDSELEYIDGLLRDDVRNNSAWNQRFFVVSRRPAEFTAADLDAEVAYALSHIQKAPHNESAWNYLRGQASHCAVLLAARAHLLTVAAESCLS</sequence>
<evidence type="ECO:0000256" key="6">
    <source>
        <dbReference type="ARBA" id="ARBA00022679"/>
    </source>
</evidence>
<dbReference type="Proteomes" id="UP001527925">
    <property type="component" value="Unassembled WGS sequence"/>
</dbReference>
<reference evidence="14 15" key="1">
    <citation type="submission" date="2023-09" db="EMBL/GenBank/DDBJ databases">
        <title>Pangenome analysis of Batrachochytrium dendrobatidis and related Chytrids.</title>
        <authorList>
            <person name="Yacoub M.N."/>
            <person name="Stajich J.E."/>
            <person name="James T.Y."/>
        </authorList>
    </citation>
    <scope>NUCLEOTIDE SEQUENCE [LARGE SCALE GENOMIC DNA]</scope>
    <source>
        <strain evidence="14 15">JEL0888</strain>
    </source>
</reference>
<comment type="similarity">
    <text evidence="2">Belongs to the protein prenyltransferase subunit alpha family.</text>
</comment>
<dbReference type="EC" id="2.5.1.59" evidence="3"/>
<keyword evidence="6 14" id="KW-0808">Transferase</keyword>
<proteinExistence type="inferred from homology"/>
<evidence type="ECO:0000256" key="12">
    <source>
        <dbReference type="ARBA" id="ARBA00043086"/>
    </source>
</evidence>
<evidence type="ECO:0000256" key="7">
    <source>
        <dbReference type="ARBA" id="ARBA00022737"/>
    </source>
</evidence>
<dbReference type="Gene3D" id="1.25.40.120">
    <property type="entry name" value="Protein prenylyltransferase"/>
    <property type="match status" value="1"/>
</dbReference>
<evidence type="ECO:0000256" key="2">
    <source>
        <dbReference type="ARBA" id="ARBA00006734"/>
    </source>
</evidence>
<dbReference type="PROSITE" id="PS51147">
    <property type="entry name" value="PFTA"/>
    <property type="match status" value="4"/>
</dbReference>
<dbReference type="Pfam" id="PF01239">
    <property type="entry name" value="PPTA"/>
    <property type="match status" value="5"/>
</dbReference>
<evidence type="ECO:0000256" key="8">
    <source>
        <dbReference type="ARBA" id="ARBA00022842"/>
    </source>
</evidence>
<evidence type="ECO:0000256" key="1">
    <source>
        <dbReference type="ARBA" id="ARBA00001946"/>
    </source>
</evidence>
<evidence type="ECO:0000256" key="3">
    <source>
        <dbReference type="ARBA" id="ARBA00012700"/>
    </source>
</evidence>
<comment type="caution">
    <text evidence="14">The sequence shown here is derived from an EMBL/GenBank/DDBJ whole genome shotgun (WGS) entry which is preliminary data.</text>
</comment>
<keyword evidence="8" id="KW-0460">Magnesium</keyword>
<dbReference type="EMBL" id="JADGIZ020000074">
    <property type="protein sequence ID" value="KAL2912190.1"/>
    <property type="molecule type" value="Genomic_DNA"/>
</dbReference>
<dbReference type="PANTHER" id="PTHR11129">
    <property type="entry name" value="PROTEIN FARNESYLTRANSFERASE ALPHA SUBUNIT/RAB GERANYLGERANYL TRANSFERASE ALPHA SUBUNIT"/>
    <property type="match status" value="1"/>
</dbReference>
<dbReference type="EC" id="2.5.1.58" evidence="4"/>
<dbReference type="GO" id="GO:0033844">
    <property type="term" value="F:galactose-6-sulfurylase activity"/>
    <property type="evidence" value="ECO:0007669"/>
    <property type="project" value="UniProtKB-EC"/>
</dbReference>
<comment type="cofactor">
    <cofactor evidence="1">
        <name>Mg(2+)</name>
        <dbReference type="ChEBI" id="CHEBI:18420"/>
    </cofactor>
</comment>
<protein>
    <recommendedName>
        <fullName evidence="9">Protein farnesyltransferase/geranylgeranyltransferase type-1 subunit alpha</fullName>
        <ecNumber evidence="4">2.5.1.58</ecNumber>
        <ecNumber evidence="3">2.5.1.59</ecNumber>
    </recommendedName>
    <alternativeName>
        <fullName evidence="12">CAAX farnesyltransferase subunit alpha</fullName>
    </alternativeName>
    <alternativeName>
        <fullName evidence="11">FTase-alpha</fullName>
    </alternativeName>
    <alternativeName>
        <fullName evidence="10">Ras proteins prenyltransferase subunit alpha</fullName>
    </alternativeName>
    <alternativeName>
        <fullName evidence="13">Type I protein geranyl-geranyltransferase subunit alpha</fullName>
    </alternativeName>
</protein>
<evidence type="ECO:0000256" key="5">
    <source>
        <dbReference type="ARBA" id="ARBA00022602"/>
    </source>
</evidence>
<evidence type="ECO:0000256" key="13">
    <source>
        <dbReference type="ARBA" id="ARBA00043219"/>
    </source>
</evidence>
<evidence type="ECO:0000256" key="11">
    <source>
        <dbReference type="ARBA" id="ARBA00042436"/>
    </source>
</evidence>
<evidence type="ECO:0000256" key="10">
    <source>
        <dbReference type="ARBA" id="ARBA00041392"/>
    </source>
</evidence>
<keyword evidence="15" id="KW-1185">Reference proteome</keyword>
<gene>
    <name evidence="14" type="primary">RAM2</name>
    <name evidence="14" type="ORF">HK105_208323</name>
</gene>